<organism evidence="8 9">
    <name type="scientific">Corynebacterium callunae DSM 20147</name>
    <dbReference type="NCBI Taxonomy" id="1121353"/>
    <lineage>
        <taxon>Bacteria</taxon>
        <taxon>Bacillati</taxon>
        <taxon>Actinomycetota</taxon>
        <taxon>Actinomycetes</taxon>
        <taxon>Mycobacteriales</taxon>
        <taxon>Corynebacteriaceae</taxon>
        <taxon>Corynebacterium</taxon>
    </lineage>
</organism>
<dbReference type="HOGENOM" id="CLU_044063_0_0_11"/>
<evidence type="ECO:0000259" key="7">
    <source>
        <dbReference type="Pfam" id="PF18317"/>
    </source>
</evidence>
<dbReference type="SUPFAM" id="SSF51735">
    <property type="entry name" value="NAD(P)-binding Rossmann-fold domains"/>
    <property type="match status" value="1"/>
</dbReference>
<dbReference type="GO" id="GO:0019632">
    <property type="term" value="P:shikimate metabolic process"/>
    <property type="evidence" value="ECO:0007669"/>
    <property type="project" value="TreeGrafter"/>
</dbReference>
<dbReference type="InterPro" id="IPR041121">
    <property type="entry name" value="SDH_C"/>
</dbReference>
<dbReference type="eggNOG" id="COG0169">
    <property type="taxonomic scope" value="Bacteria"/>
</dbReference>
<dbReference type="KEGG" id="ccn:H924_07710"/>
<dbReference type="PANTHER" id="PTHR21089">
    <property type="entry name" value="SHIKIMATE DEHYDROGENASE"/>
    <property type="match status" value="1"/>
</dbReference>
<dbReference type="Pfam" id="PF18317">
    <property type="entry name" value="SDH_C"/>
    <property type="match status" value="1"/>
</dbReference>
<dbReference type="CDD" id="cd01065">
    <property type="entry name" value="NAD_bind_Shikimate_DH"/>
    <property type="match status" value="1"/>
</dbReference>
<evidence type="ECO:0000313" key="9">
    <source>
        <dbReference type="Proteomes" id="UP000011760"/>
    </source>
</evidence>
<keyword evidence="9" id="KW-1185">Reference proteome</keyword>
<keyword evidence="3" id="KW-0057">Aromatic amino acid biosynthesis</keyword>
<keyword evidence="8" id="KW-0560">Oxidoreductase</keyword>
<dbReference type="GO" id="GO:0050661">
    <property type="term" value="F:NADP binding"/>
    <property type="evidence" value="ECO:0007669"/>
    <property type="project" value="TreeGrafter"/>
</dbReference>
<evidence type="ECO:0000256" key="1">
    <source>
        <dbReference type="ARBA" id="ARBA00004871"/>
    </source>
</evidence>
<evidence type="ECO:0000259" key="6">
    <source>
        <dbReference type="Pfam" id="PF08501"/>
    </source>
</evidence>
<accession>M1ULL5</accession>
<dbReference type="NCBIfam" id="TIGR01809">
    <property type="entry name" value="Shik-DH-AROM"/>
    <property type="match status" value="1"/>
</dbReference>
<dbReference type="Pfam" id="PF01488">
    <property type="entry name" value="Shikimate_DH"/>
    <property type="match status" value="1"/>
</dbReference>
<dbReference type="OrthoDB" id="9776868at2"/>
<dbReference type="PANTHER" id="PTHR21089:SF1">
    <property type="entry name" value="BIFUNCTIONAL 3-DEHYDROQUINATE DEHYDRATASE_SHIKIMATE DEHYDROGENASE, CHLOROPLASTIC"/>
    <property type="match status" value="1"/>
</dbReference>
<feature type="domain" description="Quinate/shikimate 5-dehydrogenase/glutamyl-tRNA reductase" evidence="5">
    <location>
        <begin position="120"/>
        <end position="208"/>
    </location>
</feature>
<feature type="domain" description="SDH C-terminal" evidence="7">
    <location>
        <begin position="239"/>
        <end position="269"/>
    </location>
</feature>
<proteinExistence type="predicted"/>
<comment type="catalytic activity">
    <reaction evidence="4">
        <text>shikimate + NADP(+) = 3-dehydroshikimate + NADPH + H(+)</text>
        <dbReference type="Rhea" id="RHEA:17737"/>
        <dbReference type="ChEBI" id="CHEBI:15378"/>
        <dbReference type="ChEBI" id="CHEBI:16630"/>
        <dbReference type="ChEBI" id="CHEBI:36208"/>
        <dbReference type="ChEBI" id="CHEBI:57783"/>
        <dbReference type="ChEBI" id="CHEBI:58349"/>
        <dbReference type="EC" id="1.1.1.25"/>
    </reaction>
</comment>
<dbReference type="EMBL" id="CP004354">
    <property type="protein sequence ID" value="AGG66984.1"/>
    <property type="molecule type" value="Genomic_DNA"/>
</dbReference>
<dbReference type="NCBIfam" id="NF001311">
    <property type="entry name" value="PRK00258.1-3"/>
    <property type="match status" value="1"/>
</dbReference>
<dbReference type="AlphaFoldDB" id="M1ULL5"/>
<protein>
    <recommendedName>
        <fullName evidence="2">shikimate dehydrogenase (NADP(+))</fullName>
        <ecNumber evidence="2">1.1.1.25</ecNumber>
    </recommendedName>
</protein>
<dbReference type="Gene3D" id="3.40.50.720">
    <property type="entry name" value="NAD(P)-binding Rossmann-like Domain"/>
    <property type="match status" value="1"/>
</dbReference>
<dbReference type="Proteomes" id="UP000011760">
    <property type="component" value="Chromosome"/>
</dbReference>
<dbReference type="GO" id="GO:0009423">
    <property type="term" value="P:chorismate biosynthetic process"/>
    <property type="evidence" value="ECO:0007669"/>
    <property type="project" value="UniProtKB-UniPathway"/>
</dbReference>
<reference evidence="8 9" key="1">
    <citation type="submission" date="2013-02" db="EMBL/GenBank/DDBJ databases">
        <title>The complete genome sequence of Corynebacterium callunae DSM 20147.</title>
        <authorList>
            <person name="Ruckert C."/>
            <person name="Albersmeier A."/>
            <person name="Kalinowski J."/>
        </authorList>
    </citation>
    <scope>NUCLEOTIDE SEQUENCE [LARGE SCALE GENOMIC DNA]</scope>
    <source>
        <strain evidence="8 9">DSM 20147</strain>
    </source>
</reference>
<dbReference type="SUPFAM" id="SSF53223">
    <property type="entry name" value="Aminoacid dehydrogenase-like, N-terminal domain"/>
    <property type="match status" value="1"/>
</dbReference>
<name>M1ULL5_9CORY</name>
<evidence type="ECO:0000259" key="5">
    <source>
        <dbReference type="Pfam" id="PF01488"/>
    </source>
</evidence>
<dbReference type="InterPro" id="IPR046346">
    <property type="entry name" value="Aminoacid_DH-like_N_sf"/>
</dbReference>
<dbReference type="InterPro" id="IPR013708">
    <property type="entry name" value="Shikimate_DH-bd_N"/>
</dbReference>
<dbReference type="UniPathway" id="UPA00053">
    <property type="reaction ID" value="UER00087"/>
</dbReference>
<dbReference type="Pfam" id="PF08501">
    <property type="entry name" value="Shikimate_dh_N"/>
    <property type="match status" value="1"/>
</dbReference>
<comment type="pathway">
    <text evidence="1">Metabolic intermediate biosynthesis; chorismate biosynthesis; chorismate from D-erythrose 4-phosphate and phosphoenolpyruvate: step 4/7.</text>
</comment>
<evidence type="ECO:0000256" key="3">
    <source>
        <dbReference type="ARBA" id="ARBA00023141"/>
    </source>
</evidence>
<dbReference type="InterPro" id="IPR022893">
    <property type="entry name" value="Shikimate_DH_fam"/>
</dbReference>
<gene>
    <name evidence="8" type="primary">aroE</name>
    <name evidence="8" type="ORF">H924_07710</name>
</gene>
<dbReference type="EC" id="1.1.1.25" evidence="2"/>
<dbReference type="GO" id="GO:0009073">
    <property type="term" value="P:aromatic amino acid family biosynthetic process"/>
    <property type="evidence" value="ECO:0007669"/>
    <property type="project" value="UniProtKB-KW"/>
</dbReference>
<sequence>MEITHRAAVLGLPIEHSRSPILHNSGYRALGLDQWEYGRFECEGEQLAALVGAVDGSYRGFSVTMPAKFAALKFADEVTERARAIGAANTLVRTDNGWRADNTDVDGIKGALSELLDGQELVDKHAVVIGGGGTARPAIWALLEAGVAHIAVVNRSDRSAELAPLFDEKPTVLEFIGFDGDIAAAVSQAAVVISTVPSAGIVGLEKTIAQAPVLDVIYDPWPTPLVQAARAAGFPAVGGYVMLAYQSFGQFEQFTGHGAPRESMRAALEESLGLTPEM</sequence>
<keyword evidence="3" id="KW-0028">Amino-acid biosynthesis</keyword>
<dbReference type="RefSeq" id="WP_015651415.1">
    <property type="nucleotide sequence ID" value="NC_020506.1"/>
</dbReference>
<feature type="domain" description="Shikimate dehydrogenase substrate binding N-terminal" evidence="6">
    <location>
        <begin position="9"/>
        <end position="91"/>
    </location>
</feature>
<dbReference type="InterPro" id="IPR036291">
    <property type="entry name" value="NAD(P)-bd_dom_sf"/>
</dbReference>
<evidence type="ECO:0000256" key="2">
    <source>
        <dbReference type="ARBA" id="ARBA00012962"/>
    </source>
</evidence>
<evidence type="ECO:0000313" key="8">
    <source>
        <dbReference type="EMBL" id="AGG66984.1"/>
    </source>
</evidence>
<dbReference type="GO" id="GO:0005829">
    <property type="term" value="C:cytosol"/>
    <property type="evidence" value="ECO:0007669"/>
    <property type="project" value="TreeGrafter"/>
</dbReference>
<dbReference type="STRING" id="1121353.H924_07710"/>
<dbReference type="Gene3D" id="3.40.50.10860">
    <property type="entry name" value="Leucine Dehydrogenase, chain A, domain 1"/>
    <property type="match status" value="1"/>
</dbReference>
<dbReference type="InterPro" id="IPR010110">
    <property type="entry name" value="Shikimate_DH_AroM-type"/>
</dbReference>
<dbReference type="GO" id="GO:0004764">
    <property type="term" value="F:shikimate 3-dehydrogenase (NADP+) activity"/>
    <property type="evidence" value="ECO:0007669"/>
    <property type="project" value="UniProtKB-EC"/>
</dbReference>
<evidence type="ECO:0000256" key="4">
    <source>
        <dbReference type="ARBA" id="ARBA00049442"/>
    </source>
</evidence>
<dbReference type="PATRIC" id="fig|1121353.3.peg.1572"/>
<dbReference type="InterPro" id="IPR006151">
    <property type="entry name" value="Shikm_DH/Glu-tRNA_Rdtase"/>
</dbReference>